<dbReference type="SUPFAM" id="SSF81901">
    <property type="entry name" value="HCP-like"/>
    <property type="match status" value="2"/>
</dbReference>
<dbReference type="PANTHER" id="PTHR43628:SF1">
    <property type="entry name" value="CHITIN SYNTHASE REGULATORY FACTOR 2-RELATED"/>
    <property type="match status" value="1"/>
</dbReference>
<dbReference type="Pfam" id="PF13529">
    <property type="entry name" value="Peptidase_C39_2"/>
    <property type="match status" value="1"/>
</dbReference>
<proteinExistence type="predicted"/>
<protein>
    <recommendedName>
        <fullName evidence="1">Peptidase C39-like domain-containing protein</fullName>
    </recommendedName>
</protein>
<evidence type="ECO:0000313" key="2">
    <source>
        <dbReference type="EMBL" id="TYB31260.1"/>
    </source>
</evidence>
<dbReference type="InterPro" id="IPR052945">
    <property type="entry name" value="Mitotic_Regulator"/>
</dbReference>
<name>A0A5D0MIJ9_9BACT</name>
<sequence length="413" mass="47896">MSKKITLLLLIVVFVSLIYSTDYDYLVGEKVFEDAKNNDSYAMAVLGLRYRKGIDIKLDFEKAYKWLDKAAKKDNPIAYYNLAAMYKYGHFVKLDREKSEKLYKKAFKGMKNLAVKNNSIAQLELGLMYYTGSGTEKDEKKAKKWIKKSLFKGYPEALKYFTGYFDYDSKDKAFNKVFEIFKKKADEGNPKYQYELGNLYYHGLGTSKDIDKANSWYLKAQKKNNIYEDAKKDGDFKISNLLPPKYVLSIREGSCGETCLWSITNKLNLNKTQLEINMAGTDKNRGLHADEIAKAVEKFDVSYNTLSRSVDSNSKKQLKKNYYKFLYEGVINAVKRGNPVIIGVKVLPTRFEQWALDHFVLVVGYNSKTDELIYNDFENQKRIKAQKLLNEDPGYSFINKYNWVFAIEFLLSK</sequence>
<dbReference type="EMBL" id="VSIX01000043">
    <property type="protein sequence ID" value="TYB31260.1"/>
    <property type="molecule type" value="Genomic_DNA"/>
</dbReference>
<organism evidence="2 3">
    <name type="scientific">Candidatus Mcinerneyibacterium aminivorans</name>
    <dbReference type="NCBI Taxonomy" id="2703815"/>
    <lineage>
        <taxon>Bacteria</taxon>
        <taxon>Candidatus Macinerneyibacteriota</taxon>
        <taxon>Candidatus Mcinerneyibacteria</taxon>
        <taxon>Candidatus Mcinerneyibacteriales</taxon>
        <taxon>Candidatus Mcinerneyibacteriaceae</taxon>
        <taxon>Candidatus Mcinerneyibacterium</taxon>
    </lineage>
</organism>
<dbReference type="PANTHER" id="PTHR43628">
    <property type="entry name" value="ACTIVATOR OF C KINASE PROTEIN 1-RELATED"/>
    <property type="match status" value="1"/>
</dbReference>
<gene>
    <name evidence="2" type="ORF">FXF47_05025</name>
</gene>
<keyword evidence="3" id="KW-1185">Reference proteome</keyword>
<dbReference type="InterPro" id="IPR039564">
    <property type="entry name" value="Peptidase_C39-like"/>
</dbReference>
<reference evidence="2" key="1">
    <citation type="submission" date="2019-08" db="EMBL/GenBank/DDBJ databases">
        <title>Genomic characterization of a novel candidate phylum (ARYD3) from a high temperature, high salinity tertiary oil reservoir in north central Oklahoma, USA.</title>
        <authorList>
            <person name="Youssef N.H."/>
            <person name="Yadav A."/>
            <person name="Elshahed M.S."/>
        </authorList>
    </citation>
    <scope>NUCLEOTIDE SEQUENCE [LARGE SCALE GENOMIC DNA]</scope>
    <source>
        <strain evidence="2">ARYD3</strain>
    </source>
</reference>
<dbReference type="SMART" id="SM00671">
    <property type="entry name" value="SEL1"/>
    <property type="match status" value="4"/>
</dbReference>
<comment type="caution">
    <text evidence="2">The sequence shown here is derived from an EMBL/GenBank/DDBJ whole genome shotgun (WGS) entry which is preliminary data.</text>
</comment>
<dbReference type="InterPro" id="IPR011990">
    <property type="entry name" value="TPR-like_helical_dom_sf"/>
</dbReference>
<dbReference type="Pfam" id="PF08238">
    <property type="entry name" value="Sel1"/>
    <property type="match status" value="4"/>
</dbReference>
<dbReference type="Gene3D" id="3.90.70.10">
    <property type="entry name" value="Cysteine proteinases"/>
    <property type="match status" value="1"/>
</dbReference>
<dbReference type="Gene3D" id="1.25.40.10">
    <property type="entry name" value="Tetratricopeptide repeat domain"/>
    <property type="match status" value="2"/>
</dbReference>
<feature type="domain" description="Peptidase C39-like" evidence="1">
    <location>
        <begin position="254"/>
        <end position="376"/>
    </location>
</feature>
<dbReference type="Proteomes" id="UP000324143">
    <property type="component" value="Unassembled WGS sequence"/>
</dbReference>
<evidence type="ECO:0000313" key="3">
    <source>
        <dbReference type="Proteomes" id="UP000324143"/>
    </source>
</evidence>
<dbReference type="InterPro" id="IPR006597">
    <property type="entry name" value="Sel1-like"/>
</dbReference>
<dbReference type="AlphaFoldDB" id="A0A5D0MIJ9"/>
<evidence type="ECO:0000259" key="1">
    <source>
        <dbReference type="Pfam" id="PF13529"/>
    </source>
</evidence>
<accession>A0A5D0MIJ9</accession>